<proteinExistence type="inferred from homology"/>
<dbReference type="Gene3D" id="3.40.1440.10">
    <property type="entry name" value="GIY-YIG endonuclease"/>
    <property type="match status" value="1"/>
</dbReference>
<dbReference type="PANTHER" id="PTHR34477">
    <property type="entry name" value="UPF0213 PROTEIN YHBQ"/>
    <property type="match status" value="1"/>
</dbReference>
<comment type="similarity">
    <text evidence="1">Belongs to the UPF0213 family.</text>
</comment>
<dbReference type="InterPro" id="IPR050190">
    <property type="entry name" value="UPF0213_domain"/>
</dbReference>
<dbReference type="PROSITE" id="PS50164">
    <property type="entry name" value="GIY_YIG"/>
    <property type="match status" value="1"/>
</dbReference>
<comment type="caution">
    <text evidence="3">The sequence shown here is derived from an EMBL/GenBank/DDBJ whole genome shotgun (WGS) entry which is preliminary data.</text>
</comment>
<dbReference type="PANTHER" id="PTHR34477:SF1">
    <property type="entry name" value="UPF0213 PROTEIN YHBQ"/>
    <property type="match status" value="1"/>
</dbReference>
<protein>
    <recommendedName>
        <fullName evidence="2">GIY-YIG domain-containing protein</fullName>
    </recommendedName>
</protein>
<dbReference type="SUPFAM" id="SSF82771">
    <property type="entry name" value="GIY-YIG endonuclease"/>
    <property type="match status" value="1"/>
</dbReference>
<sequence length="94" mass="10776">MFYFYVLYSLKDNRLYKGATSNLLRRLQQHNAGGTRSTKHRRPLILLYFEEYAEQSAALSRERWSKSLEGGAALRELLKSAGLLNEEGQINLPG</sequence>
<dbReference type="Pfam" id="PF01541">
    <property type="entry name" value="GIY-YIG"/>
    <property type="match status" value="1"/>
</dbReference>
<dbReference type="STRING" id="1524460.IX84_09665"/>
<feature type="domain" description="GIY-YIG" evidence="2">
    <location>
        <begin position="1"/>
        <end position="80"/>
    </location>
</feature>
<dbReference type="EMBL" id="JPOS01000019">
    <property type="protein sequence ID" value="KGE88434.1"/>
    <property type="molecule type" value="Genomic_DNA"/>
</dbReference>
<evidence type="ECO:0000256" key="1">
    <source>
        <dbReference type="ARBA" id="ARBA00007435"/>
    </source>
</evidence>
<dbReference type="RefSeq" id="WP_044219149.1">
    <property type="nucleotide sequence ID" value="NZ_JBKAGJ010000028.1"/>
</dbReference>
<dbReference type="OrthoDB" id="1495241at2"/>
<dbReference type="InterPro" id="IPR000305">
    <property type="entry name" value="GIY-YIG_endonuc"/>
</dbReference>
<name>A0A098S792_9BACT</name>
<dbReference type="AlphaFoldDB" id="A0A098S792"/>
<evidence type="ECO:0000313" key="3">
    <source>
        <dbReference type="EMBL" id="KGE88434.1"/>
    </source>
</evidence>
<dbReference type="CDD" id="cd10449">
    <property type="entry name" value="GIY-YIG_SLX1_like"/>
    <property type="match status" value="1"/>
</dbReference>
<reference evidence="3 4" key="1">
    <citation type="journal article" date="2014" name="Int. J. Syst. Evol. Microbiol.">
        <title>Phaeodactylibacter xiamenensis gen. nov., sp. nov., a member of the family Saprospiraceae isolated from the marine alga Phaeodactylum tricornutum.</title>
        <authorList>
            <person name="Chen Z.Jr."/>
            <person name="Lei X."/>
            <person name="Lai Q."/>
            <person name="Li Y."/>
            <person name="Zhang B."/>
            <person name="Zhang J."/>
            <person name="Zhang H."/>
            <person name="Yang L."/>
            <person name="Zheng W."/>
            <person name="Tian Y."/>
            <person name="Yu Z."/>
            <person name="Xu H.Jr."/>
            <person name="Zheng T."/>
        </authorList>
    </citation>
    <scope>NUCLEOTIDE SEQUENCE [LARGE SCALE GENOMIC DNA]</scope>
    <source>
        <strain evidence="3 4">KD52</strain>
    </source>
</reference>
<keyword evidence="4" id="KW-1185">Reference proteome</keyword>
<accession>A0A098S792</accession>
<gene>
    <name evidence="3" type="ORF">IX84_09665</name>
</gene>
<dbReference type="InterPro" id="IPR035901">
    <property type="entry name" value="GIY-YIG_endonuc_sf"/>
</dbReference>
<evidence type="ECO:0000259" key="2">
    <source>
        <dbReference type="PROSITE" id="PS50164"/>
    </source>
</evidence>
<evidence type="ECO:0000313" key="4">
    <source>
        <dbReference type="Proteomes" id="UP000029736"/>
    </source>
</evidence>
<organism evidence="3 4">
    <name type="scientific">Phaeodactylibacter xiamenensis</name>
    <dbReference type="NCBI Taxonomy" id="1524460"/>
    <lineage>
        <taxon>Bacteria</taxon>
        <taxon>Pseudomonadati</taxon>
        <taxon>Bacteroidota</taxon>
        <taxon>Saprospiria</taxon>
        <taxon>Saprospirales</taxon>
        <taxon>Haliscomenobacteraceae</taxon>
        <taxon>Phaeodactylibacter</taxon>
    </lineage>
</organism>
<dbReference type="Proteomes" id="UP000029736">
    <property type="component" value="Unassembled WGS sequence"/>
</dbReference>